<evidence type="ECO:0000256" key="3">
    <source>
        <dbReference type="ARBA" id="ARBA00023163"/>
    </source>
</evidence>
<dbReference type="PANTHER" id="PTHR30154:SF34">
    <property type="entry name" value="TRANSCRIPTIONAL REGULATOR AZLB"/>
    <property type="match status" value="1"/>
</dbReference>
<reference evidence="5 6" key="1">
    <citation type="submission" date="2019-01" db="EMBL/GenBank/DDBJ databases">
        <title>Leucobacter muris sp. nov. isolated from the nose of a laboratory mouse.</title>
        <authorList>
            <person name="Benga L."/>
            <person name="Sproeer C."/>
            <person name="Schumann P."/>
            <person name="Verbarg S."/>
            <person name="Bunk B."/>
            <person name="Engelhardt E."/>
            <person name="Benten P.M."/>
            <person name="Sager M."/>
        </authorList>
    </citation>
    <scope>NUCLEOTIDE SEQUENCE [LARGE SCALE GENOMIC DNA]</scope>
    <source>
        <strain evidence="5 6">DSM 101948</strain>
    </source>
</reference>
<dbReference type="InterPro" id="IPR036390">
    <property type="entry name" value="WH_DNA-bd_sf"/>
</dbReference>
<evidence type="ECO:0000256" key="2">
    <source>
        <dbReference type="ARBA" id="ARBA00023125"/>
    </source>
</evidence>
<dbReference type="SUPFAM" id="SSF46785">
    <property type="entry name" value="Winged helix' DNA-binding domain"/>
    <property type="match status" value="1"/>
</dbReference>
<dbReference type="InterPro" id="IPR011008">
    <property type="entry name" value="Dimeric_a/b-barrel"/>
</dbReference>
<dbReference type="PROSITE" id="PS50956">
    <property type="entry name" value="HTH_ASNC_2"/>
    <property type="match status" value="1"/>
</dbReference>
<organism evidence="5 6">
    <name type="scientific">Leucobacter muris</name>
    <dbReference type="NCBI Taxonomy" id="1935379"/>
    <lineage>
        <taxon>Bacteria</taxon>
        <taxon>Bacillati</taxon>
        <taxon>Actinomycetota</taxon>
        <taxon>Actinomycetes</taxon>
        <taxon>Micrococcales</taxon>
        <taxon>Microbacteriaceae</taxon>
        <taxon>Leucobacter</taxon>
    </lineage>
</organism>
<dbReference type="InterPro" id="IPR019888">
    <property type="entry name" value="Tscrpt_reg_AsnC-like"/>
</dbReference>
<dbReference type="SMART" id="SM00344">
    <property type="entry name" value="HTH_ASNC"/>
    <property type="match status" value="1"/>
</dbReference>
<dbReference type="Pfam" id="PF01037">
    <property type="entry name" value="AsnC_trans_reg"/>
    <property type="match status" value="1"/>
</dbReference>
<keyword evidence="6" id="KW-1185">Reference proteome</keyword>
<accession>A0ABX5QC48</accession>
<proteinExistence type="predicted"/>
<dbReference type="PRINTS" id="PR00033">
    <property type="entry name" value="HTHASNC"/>
</dbReference>
<sequence>MSIDRLDARLITLISEEAGISVVECARRLGVARATAQGRLDRLRRSGVISSMAPHIDPAALGYPIRAFCSLLIHQSVGHQKVAEGLARIPELLDLHTATGDTDMTTSVVARSTQDLQRVLDLISHTPGVARVSSRLALGTHFEGRTLPLVQAAVG</sequence>
<evidence type="ECO:0000313" key="5">
    <source>
        <dbReference type="EMBL" id="QAB16639.1"/>
    </source>
</evidence>
<dbReference type="InterPro" id="IPR036388">
    <property type="entry name" value="WH-like_DNA-bd_sf"/>
</dbReference>
<evidence type="ECO:0000259" key="4">
    <source>
        <dbReference type="PROSITE" id="PS50956"/>
    </source>
</evidence>
<dbReference type="Gene3D" id="1.10.10.10">
    <property type="entry name" value="Winged helix-like DNA-binding domain superfamily/Winged helix DNA-binding domain"/>
    <property type="match status" value="1"/>
</dbReference>
<dbReference type="Proteomes" id="UP000285768">
    <property type="component" value="Chromosome"/>
</dbReference>
<feature type="domain" description="HTH asnC-type" evidence="4">
    <location>
        <begin position="3"/>
        <end position="64"/>
    </location>
</feature>
<evidence type="ECO:0000313" key="6">
    <source>
        <dbReference type="Proteomes" id="UP000285768"/>
    </source>
</evidence>
<protein>
    <submittedName>
        <fullName evidence="5">Lrp/AsnC family transcriptional regulator</fullName>
    </submittedName>
</protein>
<keyword evidence="3" id="KW-0804">Transcription</keyword>
<dbReference type="SUPFAM" id="SSF54909">
    <property type="entry name" value="Dimeric alpha+beta barrel"/>
    <property type="match status" value="1"/>
</dbReference>
<name>A0ABX5QC48_9MICO</name>
<dbReference type="EMBL" id="CP035037">
    <property type="protein sequence ID" value="QAB16639.1"/>
    <property type="molecule type" value="Genomic_DNA"/>
</dbReference>
<keyword evidence="2" id="KW-0238">DNA-binding</keyword>
<dbReference type="PANTHER" id="PTHR30154">
    <property type="entry name" value="LEUCINE-RESPONSIVE REGULATORY PROTEIN"/>
    <property type="match status" value="1"/>
</dbReference>
<dbReference type="InterPro" id="IPR000485">
    <property type="entry name" value="AsnC-type_HTH_dom"/>
</dbReference>
<keyword evidence="1" id="KW-0805">Transcription regulation</keyword>
<dbReference type="Gene3D" id="3.30.70.920">
    <property type="match status" value="1"/>
</dbReference>
<evidence type="ECO:0000256" key="1">
    <source>
        <dbReference type="ARBA" id="ARBA00023015"/>
    </source>
</evidence>
<dbReference type="RefSeq" id="WP_017884225.1">
    <property type="nucleotide sequence ID" value="NZ_CP035037.1"/>
</dbReference>
<dbReference type="Pfam" id="PF13412">
    <property type="entry name" value="HTH_24"/>
    <property type="match status" value="1"/>
</dbReference>
<gene>
    <name evidence="5" type="ORF">Leucomu_00625</name>
</gene>
<dbReference type="InterPro" id="IPR019887">
    <property type="entry name" value="Tscrpt_reg_AsnC/Lrp_C"/>
</dbReference>